<keyword evidence="3 10" id="KW-0028">Amino-acid biosynthesis</keyword>
<dbReference type="HAMAP" id="MF_00278">
    <property type="entry name" value="HisH"/>
    <property type="match status" value="1"/>
</dbReference>
<dbReference type="AlphaFoldDB" id="A0A520XEE0"/>
<evidence type="ECO:0000256" key="7">
    <source>
        <dbReference type="ARBA" id="ARBA00023239"/>
    </source>
</evidence>
<dbReference type="InterPro" id="IPR029062">
    <property type="entry name" value="Class_I_gatase-like"/>
</dbReference>
<dbReference type="Gene3D" id="3.40.50.880">
    <property type="match status" value="1"/>
</dbReference>
<reference evidence="13 14" key="1">
    <citation type="submission" date="2019-01" db="EMBL/GenBank/DDBJ databases">
        <title>Insights into ecological role of a new deltaproteobacterial order Candidatus Sinidesulfobacterales (Sva0485) by metagenomics and metatranscriptomics.</title>
        <authorList>
            <person name="Tan S."/>
            <person name="Liu J."/>
            <person name="Fang Y."/>
            <person name="Hedlund B."/>
            <person name="Lian Z.-H."/>
            <person name="Huang L.-Y."/>
            <person name="Li J.-T."/>
            <person name="Huang L.-N."/>
            <person name="Li W.-J."/>
            <person name="Jiang H.-C."/>
            <person name="Dong H.-L."/>
            <person name="Shu W.-S."/>
        </authorList>
    </citation>
    <scope>NUCLEOTIDE SEQUENCE [LARGE SCALE GENOMIC DNA]</scope>
    <source>
        <strain evidence="13">AP4</strain>
    </source>
</reference>
<evidence type="ECO:0000313" key="14">
    <source>
        <dbReference type="Proteomes" id="UP000322454"/>
    </source>
</evidence>
<gene>
    <name evidence="10 13" type="primary">hisH</name>
    <name evidence="13" type="ORF">EVJ48_04870</name>
</gene>
<feature type="active site" description="Nucleophile" evidence="10 11">
    <location>
        <position position="82"/>
    </location>
</feature>
<sequence>MENKIAVIDYGMGNLKNVKNAFNFLGYSAKITGDFEDIKNATHLVLPGVGGFKDAMATLKRKDLVNPVKDAIAEGKKFLGICLGMQLLFETSEEFGYSEGLGIFKGKVVKFDEKVVNLIPHIGWNDIEILKPLKEFKGIENKSFFYFLHSYYCVPEEDIATAVCDYYGKFTACVKKDNIFACQFHPEKSHKEGLALLKNFIEN</sequence>
<evidence type="ECO:0000256" key="5">
    <source>
        <dbReference type="ARBA" id="ARBA00022962"/>
    </source>
</evidence>
<evidence type="ECO:0000256" key="9">
    <source>
        <dbReference type="ARBA" id="ARBA00049534"/>
    </source>
</evidence>
<dbReference type="SUPFAM" id="SSF52317">
    <property type="entry name" value="Class I glutamine amidotransferase-like"/>
    <property type="match status" value="1"/>
</dbReference>
<keyword evidence="10" id="KW-0963">Cytoplasm</keyword>
<keyword evidence="7 10" id="KW-0456">Lyase</keyword>
<dbReference type="UniPathway" id="UPA00031">
    <property type="reaction ID" value="UER00010"/>
</dbReference>
<dbReference type="GO" id="GO:0000105">
    <property type="term" value="P:L-histidine biosynthetic process"/>
    <property type="evidence" value="ECO:0007669"/>
    <property type="project" value="UniProtKB-UniRule"/>
</dbReference>
<proteinExistence type="inferred from homology"/>
<feature type="domain" description="Glutamine amidotransferase" evidence="12">
    <location>
        <begin position="7"/>
        <end position="201"/>
    </location>
</feature>
<evidence type="ECO:0000256" key="1">
    <source>
        <dbReference type="ARBA" id="ARBA00005091"/>
    </source>
</evidence>
<comment type="subunit">
    <text evidence="2 10">Heterodimer of HisH and HisF.</text>
</comment>
<dbReference type="GO" id="GO:0000107">
    <property type="term" value="F:imidazoleglycerol-phosphate synthase activity"/>
    <property type="evidence" value="ECO:0007669"/>
    <property type="project" value="UniProtKB-UniRule"/>
</dbReference>
<dbReference type="PANTHER" id="PTHR42701">
    <property type="entry name" value="IMIDAZOLE GLYCEROL PHOSPHATE SYNTHASE SUBUNIT HISH"/>
    <property type="match status" value="1"/>
</dbReference>
<keyword evidence="6 10" id="KW-0368">Histidine biosynthesis</keyword>
<evidence type="ECO:0000256" key="2">
    <source>
        <dbReference type="ARBA" id="ARBA00011152"/>
    </source>
</evidence>
<feature type="active site" evidence="10 11">
    <location>
        <position position="187"/>
    </location>
</feature>
<evidence type="ECO:0000256" key="10">
    <source>
        <dbReference type="HAMAP-Rule" id="MF_00278"/>
    </source>
</evidence>
<comment type="catalytic activity">
    <reaction evidence="8 10">
        <text>5-[(5-phospho-1-deoxy-D-ribulos-1-ylimino)methylamino]-1-(5-phospho-beta-D-ribosyl)imidazole-4-carboxamide + L-glutamine = D-erythro-1-(imidazol-4-yl)glycerol 3-phosphate + 5-amino-1-(5-phospho-beta-D-ribosyl)imidazole-4-carboxamide + L-glutamate + H(+)</text>
        <dbReference type="Rhea" id="RHEA:24793"/>
        <dbReference type="ChEBI" id="CHEBI:15378"/>
        <dbReference type="ChEBI" id="CHEBI:29985"/>
        <dbReference type="ChEBI" id="CHEBI:58278"/>
        <dbReference type="ChEBI" id="CHEBI:58359"/>
        <dbReference type="ChEBI" id="CHEBI:58475"/>
        <dbReference type="ChEBI" id="CHEBI:58525"/>
        <dbReference type="EC" id="4.3.2.10"/>
    </reaction>
</comment>
<dbReference type="PANTHER" id="PTHR42701:SF1">
    <property type="entry name" value="IMIDAZOLE GLYCEROL PHOSPHATE SYNTHASE SUBUNIT HISH"/>
    <property type="match status" value="1"/>
</dbReference>
<dbReference type="GO" id="GO:0016829">
    <property type="term" value="F:lyase activity"/>
    <property type="evidence" value="ECO:0007669"/>
    <property type="project" value="UniProtKB-KW"/>
</dbReference>
<organism evidence="13 14">
    <name type="scientific">Candidatus Acidulodesulfobacterium acidiphilum</name>
    <dbReference type="NCBI Taxonomy" id="2597224"/>
    <lineage>
        <taxon>Bacteria</taxon>
        <taxon>Deltaproteobacteria</taxon>
        <taxon>Candidatus Acidulodesulfobacterales</taxon>
        <taxon>Candidatus Acidulodesulfobacterium</taxon>
    </lineage>
</organism>
<name>A0A520XEE0_9DELT</name>
<dbReference type="Pfam" id="PF00117">
    <property type="entry name" value="GATase"/>
    <property type="match status" value="1"/>
</dbReference>
<comment type="pathway">
    <text evidence="1 10">Amino-acid biosynthesis; L-histidine biosynthesis; L-histidine from 5-phospho-alpha-D-ribose 1-diphosphate: step 5/9.</text>
</comment>
<dbReference type="InterPro" id="IPR010139">
    <property type="entry name" value="Imidazole-glycPsynth_HisH"/>
</dbReference>
<dbReference type="PROSITE" id="PS51273">
    <property type="entry name" value="GATASE_TYPE_1"/>
    <property type="match status" value="1"/>
</dbReference>
<evidence type="ECO:0000259" key="12">
    <source>
        <dbReference type="Pfam" id="PF00117"/>
    </source>
</evidence>
<evidence type="ECO:0000256" key="8">
    <source>
        <dbReference type="ARBA" id="ARBA00047838"/>
    </source>
</evidence>
<dbReference type="EMBL" id="SHMQ01000010">
    <property type="protein sequence ID" value="RZV39528.1"/>
    <property type="molecule type" value="Genomic_DNA"/>
</dbReference>
<keyword evidence="5 10" id="KW-0315">Glutamine amidotransferase</keyword>
<comment type="subcellular location">
    <subcellularLocation>
        <location evidence="10">Cytoplasm</location>
    </subcellularLocation>
</comment>
<accession>A0A520XEE0</accession>
<evidence type="ECO:0000256" key="3">
    <source>
        <dbReference type="ARBA" id="ARBA00022605"/>
    </source>
</evidence>
<comment type="caution">
    <text evidence="13">The sequence shown here is derived from an EMBL/GenBank/DDBJ whole genome shotgun (WGS) entry which is preliminary data.</text>
</comment>
<evidence type="ECO:0000256" key="6">
    <source>
        <dbReference type="ARBA" id="ARBA00023102"/>
    </source>
</evidence>
<dbReference type="Proteomes" id="UP000322454">
    <property type="component" value="Unassembled WGS sequence"/>
</dbReference>
<dbReference type="CDD" id="cd01748">
    <property type="entry name" value="GATase1_IGP_Synthase"/>
    <property type="match status" value="1"/>
</dbReference>
<dbReference type="EC" id="4.3.2.10" evidence="10"/>
<dbReference type="PIRSF" id="PIRSF000495">
    <property type="entry name" value="Amidotransf_hisH"/>
    <property type="match status" value="1"/>
</dbReference>
<dbReference type="NCBIfam" id="TIGR01855">
    <property type="entry name" value="IMP_synth_hisH"/>
    <property type="match status" value="1"/>
</dbReference>
<dbReference type="GO" id="GO:0004359">
    <property type="term" value="F:glutaminase activity"/>
    <property type="evidence" value="ECO:0007669"/>
    <property type="project" value="UniProtKB-EC"/>
</dbReference>
<evidence type="ECO:0000256" key="4">
    <source>
        <dbReference type="ARBA" id="ARBA00022801"/>
    </source>
</evidence>
<evidence type="ECO:0000256" key="11">
    <source>
        <dbReference type="PIRSR" id="PIRSR000495-1"/>
    </source>
</evidence>
<feature type="active site" evidence="10 11">
    <location>
        <position position="185"/>
    </location>
</feature>
<protein>
    <recommendedName>
        <fullName evidence="10">Imidazole glycerol phosphate synthase subunit HisH</fullName>
        <ecNumber evidence="10">4.3.2.10</ecNumber>
    </recommendedName>
    <alternativeName>
        <fullName evidence="10">IGP synthase glutaminase subunit</fullName>
        <ecNumber evidence="10">3.5.1.2</ecNumber>
    </alternativeName>
    <alternativeName>
        <fullName evidence="10">IGP synthase subunit HisH</fullName>
    </alternativeName>
    <alternativeName>
        <fullName evidence="10">ImGP synthase subunit HisH</fullName>
        <shortName evidence="10">IGPS subunit HisH</shortName>
    </alternativeName>
</protein>
<comment type="catalytic activity">
    <reaction evidence="9 10">
        <text>L-glutamine + H2O = L-glutamate + NH4(+)</text>
        <dbReference type="Rhea" id="RHEA:15889"/>
        <dbReference type="ChEBI" id="CHEBI:15377"/>
        <dbReference type="ChEBI" id="CHEBI:28938"/>
        <dbReference type="ChEBI" id="CHEBI:29985"/>
        <dbReference type="ChEBI" id="CHEBI:58359"/>
        <dbReference type="EC" id="3.5.1.2"/>
    </reaction>
</comment>
<keyword evidence="4 10" id="KW-0378">Hydrolase</keyword>
<dbReference type="GO" id="GO:0005737">
    <property type="term" value="C:cytoplasm"/>
    <property type="evidence" value="ECO:0007669"/>
    <property type="project" value="UniProtKB-SubCell"/>
</dbReference>
<dbReference type="EC" id="3.5.1.2" evidence="10"/>
<evidence type="ECO:0000313" key="13">
    <source>
        <dbReference type="EMBL" id="RZV39528.1"/>
    </source>
</evidence>
<dbReference type="InterPro" id="IPR017926">
    <property type="entry name" value="GATASE"/>
</dbReference>
<comment type="function">
    <text evidence="10">IGPS catalyzes the conversion of PRFAR and glutamine to IGP, AICAR and glutamate. The HisH subunit catalyzes the hydrolysis of glutamine to glutamate and ammonia as part of the synthesis of IGP and AICAR. The resulting ammonia molecule is channeled to the active site of HisF.</text>
</comment>